<dbReference type="InterPro" id="IPR011992">
    <property type="entry name" value="EF-hand-dom_pair"/>
</dbReference>
<accession>A0A5A8D475</accession>
<dbReference type="AlphaFoldDB" id="A0A5A8D475"/>
<gene>
    <name evidence="3" type="ORF">FNF28_05808</name>
</gene>
<dbReference type="EMBL" id="VLTL01000126">
    <property type="protein sequence ID" value="KAA0159604.1"/>
    <property type="molecule type" value="Genomic_DNA"/>
</dbReference>
<evidence type="ECO:0000313" key="4">
    <source>
        <dbReference type="Proteomes" id="UP000324907"/>
    </source>
</evidence>
<protein>
    <recommendedName>
        <fullName evidence="2">EF-hand domain-containing protein</fullName>
    </recommendedName>
</protein>
<dbReference type="SMART" id="SM00054">
    <property type="entry name" value="EFh"/>
    <property type="match status" value="2"/>
</dbReference>
<name>A0A5A8D475_CAFRO</name>
<evidence type="ECO:0000313" key="3">
    <source>
        <dbReference type="EMBL" id="KAA0159604.1"/>
    </source>
</evidence>
<dbReference type="Proteomes" id="UP000324907">
    <property type="component" value="Unassembled WGS sequence"/>
</dbReference>
<dbReference type="CDD" id="cd00051">
    <property type="entry name" value="EFh"/>
    <property type="match status" value="1"/>
</dbReference>
<dbReference type="InterPro" id="IPR002048">
    <property type="entry name" value="EF_hand_dom"/>
</dbReference>
<dbReference type="SUPFAM" id="SSF47473">
    <property type="entry name" value="EF-hand"/>
    <property type="match status" value="1"/>
</dbReference>
<keyword evidence="1" id="KW-0106">Calcium</keyword>
<organism evidence="3 4">
    <name type="scientific">Cafeteria roenbergensis</name>
    <name type="common">Marine flagellate</name>
    <dbReference type="NCBI Taxonomy" id="33653"/>
    <lineage>
        <taxon>Eukaryota</taxon>
        <taxon>Sar</taxon>
        <taxon>Stramenopiles</taxon>
        <taxon>Bigyra</taxon>
        <taxon>Opalozoa</taxon>
        <taxon>Bicosoecida</taxon>
        <taxon>Cafeteriaceae</taxon>
        <taxon>Cafeteria</taxon>
    </lineage>
</organism>
<sequence>MASSSTPASAPPADAAAMPKLGLSVKQIVALREEFKAIDIDGDGQVTAEELWKYLDGEVAFEDVQAIIVAQDKDGNGKVSLDEFLANEGATTLE</sequence>
<reference evidence="3 4" key="1">
    <citation type="submission" date="2019-07" db="EMBL/GenBank/DDBJ databases">
        <title>Genomes of Cafeteria roenbergensis.</title>
        <authorList>
            <person name="Fischer M.G."/>
            <person name="Hackl T."/>
            <person name="Roman M."/>
        </authorList>
    </citation>
    <scope>NUCLEOTIDE SEQUENCE [LARGE SCALE GENOMIC DNA]</scope>
    <source>
        <strain evidence="3 4">RCC970-E3</strain>
    </source>
</reference>
<evidence type="ECO:0000256" key="1">
    <source>
        <dbReference type="ARBA" id="ARBA00022837"/>
    </source>
</evidence>
<dbReference type="GO" id="GO:0005509">
    <property type="term" value="F:calcium ion binding"/>
    <property type="evidence" value="ECO:0007669"/>
    <property type="project" value="InterPro"/>
</dbReference>
<dbReference type="Pfam" id="PF13499">
    <property type="entry name" value="EF-hand_7"/>
    <property type="match status" value="1"/>
</dbReference>
<dbReference type="Gene3D" id="1.10.238.10">
    <property type="entry name" value="EF-hand"/>
    <property type="match status" value="1"/>
</dbReference>
<evidence type="ECO:0000259" key="2">
    <source>
        <dbReference type="PROSITE" id="PS50222"/>
    </source>
</evidence>
<proteinExistence type="predicted"/>
<dbReference type="InterPro" id="IPR018247">
    <property type="entry name" value="EF_Hand_1_Ca_BS"/>
</dbReference>
<comment type="caution">
    <text evidence="3">The sequence shown here is derived from an EMBL/GenBank/DDBJ whole genome shotgun (WGS) entry which is preliminary data.</text>
</comment>
<feature type="domain" description="EF-hand" evidence="2">
    <location>
        <begin position="26"/>
        <end position="61"/>
    </location>
</feature>
<dbReference type="PROSITE" id="PS00018">
    <property type="entry name" value="EF_HAND_1"/>
    <property type="match status" value="2"/>
</dbReference>
<dbReference type="PROSITE" id="PS50222">
    <property type="entry name" value="EF_HAND_2"/>
    <property type="match status" value="1"/>
</dbReference>